<dbReference type="GO" id="GO:0003700">
    <property type="term" value="F:DNA-binding transcription factor activity"/>
    <property type="evidence" value="ECO:0007669"/>
    <property type="project" value="InterPro"/>
</dbReference>
<evidence type="ECO:0000256" key="6">
    <source>
        <dbReference type="ARBA" id="ARBA00039592"/>
    </source>
</evidence>
<dbReference type="SUPFAM" id="SSF48008">
    <property type="entry name" value="GntR ligand-binding domain-like"/>
    <property type="match status" value="1"/>
</dbReference>
<dbReference type="AlphaFoldDB" id="A0A381RJ92"/>
<protein>
    <recommendedName>
        <fullName evidence="6">Pyruvate dehydrogenase complex repressor</fullName>
    </recommendedName>
</protein>
<keyword evidence="2" id="KW-0805">Transcription regulation</keyword>
<sequence length="263" mass="30583">MVFTQINKKNVHFFALHQLEKLIVEGMFKPNERFPSERELSKQLNISRPNIRLALKELEKNKLIISKRGKGTFVNNFLGDGINKPLMHLLSHHSKPAIDFMEFRYAVEGDAAYHATLRATKYDKRILETLINQMIKAHEHKDPGEEARIDIAFHIAVAESSHNILQLHIIKSLFSLLNEGIFFNRTVLYFRPGSRSRLLKQHQDIFKEIISGNPSKARKVMQMHINYSKEGIIELGEVSQRETIAKKRLQKFESTKKYYIESS</sequence>
<dbReference type="PANTHER" id="PTHR43537:SF34">
    <property type="entry name" value="PYRUVATE DEHYDROGENASE COMPLEX REPRESSOR"/>
    <property type="match status" value="1"/>
</dbReference>
<dbReference type="EMBL" id="UINC01001964">
    <property type="protein sequence ID" value="SUZ91304.1"/>
    <property type="molecule type" value="Genomic_DNA"/>
</dbReference>
<evidence type="ECO:0000313" key="8">
    <source>
        <dbReference type="EMBL" id="SUZ91304.1"/>
    </source>
</evidence>
<proteinExistence type="predicted"/>
<gene>
    <name evidence="8" type="ORF">METZ01_LOCUS44158</name>
</gene>
<name>A0A381RJ92_9ZZZZ</name>
<keyword evidence="3" id="KW-0238">DNA-binding</keyword>
<feature type="domain" description="HTH gntR-type" evidence="7">
    <location>
        <begin position="9"/>
        <end position="77"/>
    </location>
</feature>
<dbReference type="Pfam" id="PF07729">
    <property type="entry name" value="FCD"/>
    <property type="match status" value="1"/>
</dbReference>
<dbReference type="Gene3D" id="1.20.120.530">
    <property type="entry name" value="GntR ligand-binding domain-like"/>
    <property type="match status" value="1"/>
</dbReference>
<dbReference type="InterPro" id="IPR000524">
    <property type="entry name" value="Tscrpt_reg_HTH_GntR"/>
</dbReference>
<dbReference type="GO" id="GO:0003677">
    <property type="term" value="F:DNA binding"/>
    <property type="evidence" value="ECO:0007669"/>
    <property type="project" value="UniProtKB-KW"/>
</dbReference>
<evidence type="ECO:0000256" key="1">
    <source>
        <dbReference type="ARBA" id="ARBA00022491"/>
    </source>
</evidence>
<dbReference type="InterPro" id="IPR036388">
    <property type="entry name" value="WH-like_DNA-bd_sf"/>
</dbReference>
<dbReference type="Pfam" id="PF00392">
    <property type="entry name" value="GntR"/>
    <property type="match status" value="1"/>
</dbReference>
<dbReference type="Gene3D" id="1.10.10.10">
    <property type="entry name" value="Winged helix-like DNA-binding domain superfamily/Winged helix DNA-binding domain"/>
    <property type="match status" value="1"/>
</dbReference>
<dbReference type="InterPro" id="IPR036390">
    <property type="entry name" value="WH_DNA-bd_sf"/>
</dbReference>
<dbReference type="SUPFAM" id="SSF46785">
    <property type="entry name" value="Winged helix' DNA-binding domain"/>
    <property type="match status" value="1"/>
</dbReference>
<evidence type="ECO:0000256" key="4">
    <source>
        <dbReference type="ARBA" id="ARBA00023163"/>
    </source>
</evidence>
<dbReference type="PRINTS" id="PR00035">
    <property type="entry name" value="HTHGNTR"/>
</dbReference>
<dbReference type="PROSITE" id="PS50949">
    <property type="entry name" value="HTH_GNTR"/>
    <property type="match status" value="1"/>
</dbReference>
<organism evidence="8">
    <name type="scientific">marine metagenome</name>
    <dbReference type="NCBI Taxonomy" id="408172"/>
    <lineage>
        <taxon>unclassified sequences</taxon>
        <taxon>metagenomes</taxon>
        <taxon>ecological metagenomes</taxon>
    </lineage>
</organism>
<dbReference type="PANTHER" id="PTHR43537">
    <property type="entry name" value="TRANSCRIPTIONAL REGULATOR, GNTR FAMILY"/>
    <property type="match status" value="1"/>
</dbReference>
<evidence type="ECO:0000259" key="7">
    <source>
        <dbReference type="PROSITE" id="PS50949"/>
    </source>
</evidence>
<dbReference type="CDD" id="cd07377">
    <property type="entry name" value="WHTH_GntR"/>
    <property type="match status" value="1"/>
</dbReference>
<dbReference type="SMART" id="SM00895">
    <property type="entry name" value="FCD"/>
    <property type="match status" value="1"/>
</dbReference>
<reference evidence="8" key="1">
    <citation type="submission" date="2018-05" db="EMBL/GenBank/DDBJ databases">
        <authorList>
            <person name="Lanie J.A."/>
            <person name="Ng W.-L."/>
            <person name="Kazmierczak K.M."/>
            <person name="Andrzejewski T.M."/>
            <person name="Davidsen T.M."/>
            <person name="Wayne K.J."/>
            <person name="Tettelin H."/>
            <person name="Glass J.I."/>
            <person name="Rusch D."/>
            <person name="Podicherti R."/>
            <person name="Tsui H.-C.T."/>
            <person name="Winkler M.E."/>
        </authorList>
    </citation>
    <scope>NUCLEOTIDE SEQUENCE</scope>
</reference>
<evidence type="ECO:0000256" key="3">
    <source>
        <dbReference type="ARBA" id="ARBA00023125"/>
    </source>
</evidence>
<dbReference type="InterPro" id="IPR011711">
    <property type="entry name" value="GntR_C"/>
</dbReference>
<evidence type="ECO:0000256" key="5">
    <source>
        <dbReference type="ARBA" id="ARBA00037357"/>
    </source>
</evidence>
<comment type="function">
    <text evidence="5">Transcriptional repressor for the pyruvate dehydrogenase complex genes aceEF and lpd.</text>
</comment>
<evidence type="ECO:0000256" key="2">
    <source>
        <dbReference type="ARBA" id="ARBA00023015"/>
    </source>
</evidence>
<dbReference type="SMART" id="SM00345">
    <property type="entry name" value="HTH_GNTR"/>
    <property type="match status" value="1"/>
</dbReference>
<keyword evidence="4" id="KW-0804">Transcription</keyword>
<dbReference type="InterPro" id="IPR008920">
    <property type="entry name" value="TF_FadR/GntR_C"/>
</dbReference>
<accession>A0A381RJ92</accession>
<keyword evidence="1" id="KW-0678">Repressor</keyword>